<dbReference type="HOGENOM" id="CLU_013084_0_0_1"/>
<reference evidence="1 2" key="1">
    <citation type="submission" date="2014-04" db="EMBL/GenBank/DDBJ databases">
        <title>Evolutionary Origins and Diversification of the Mycorrhizal Mutualists.</title>
        <authorList>
            <consortium name="DOE Joint Genome Institute"/>
            <consortium name="Mycorrhizal Genomics Consortium"/>
            <person name="Kohler A."/>
            <person name="Kuo A."/>
            <person name="Nagy L.G."/>
            <person name="Floudas D."/>
            <person name="Copeland A."/>
            <person name="Barry K.W."/>
            <person name="Cichocki N."/>
            <person name="Veneault-Fourrey C."/>
            <person name="LaButti K."/>
            <person name="Lindquist E.A."/>
            <person name="Lipzen A."/>
            <person name="Lundell T."/>
            <person name="Morin E."/>
            <person name="Murat C."/>
            <person name="Riley R."/>
            <person name="Ohm R."/>
            <person name="Sun H."/>
            <person name="Tunlid A."/>
            <person name="Henrissat B."/>
            <person name="Grigoriev I.V."/>
            <person name="Hibbett D.S."/>
            <person name="Martin F."/>
        </authorList>
    </citation>
    <scope>NUCLEOTIDE SEQUENCE [LARGE SCALE GENOMIC DNA]</scope>
    <source>
        <strain evidence="1 2">MD-312</strain>
    </source>
</reference>
<dbReference type="AlphaFoldDB" id="A0A0C9V5V0"/>
<protein>
    <submittedName>
        <fullName evidence="1">Uncharacterized protein</fullName>
    </submittedName>
</protein>
<dbReference type="OrthoDB" id="2676448at2759"/>
<gene>
    <name evidence="1" type="ORF">HYDPIDRAFT_97749</name>
</gene>
<dbReference type="EMBL" id="KN839867">
    <property type="protein sequence ID" value="KIJ60974.1"/>
    <property type="molecule type" value="Genomic_DNA"/>
</dbReference>
<keyword evidence="2" id="KW-1185">Reference proteome</keyword>
<dbReference type="Proteomes" id="UP000053820">
    <property type="component" value="Unassembled WGS sequence"/>
</dbReference>
<sequence length="227" mass="25674">VEQLEGLVVARLFELSKANLSHGISGYKLQQHISNAITKRSLAIRTALDKYNELAPLQRPPRPTLEYSEIASYGWLGEFELLKHSHHDILSKPWASKANREIATKYFKIVRAREEITRLNVEIGRLHAWIDYEDVHLFSTGEADDSDPHLAHEIHHRCKAQRCVNNVHRVTLQAIYNLPGFSGTVRPVDVPDAALVLSELEGHSAIQVDEDDTLCDEANRLEACISE</sequence>
<feature type="non-terminal residue" evidence="1">
    <location>
        <position position="227"/>
    </location>
</feature>
<proteinExistence type="predicted"/>
<accession>A0A0C9V5V0</accession>
<evidence type="ECO:0000313" key="2">
    <source>
        <dbReference type="Proteomes" id="UP000053820"/>
    </source>
</evidence>
<name>A0A0C9V5V0_9AGAM</name>
<evidence type="ECO:0000313" key="1">
    <source>
        <dbReference type="EMBL" id="KIJ60974.1"/>
    </source>
</evidence>
<organism evidence="1 2">
    <name type="scientific">Hydnomerulius pinastri MD-312</name>
    <dbReference type="NCBI Taxonomy" id="994086"/>
    <lineage>
        <taxon>Eukaryota</taxon>
        <taxon>Fungi</taxon>
        <taxon>Dikarya</taxon>
        <taxon>Basidiomycota</taxon>
        <taxon>Agaricomycotina</taxon>
        <taxon>Agaricomycetes</taxon>
        <taxon>Agaricomycetidae</taxon>
        <taxon>Boletales</taxon>
        <taxon>Boletales incertae sedis</taxon>
        <taxon>Leucogyrophana</taxon>
    </lineage>
</organism>